<dbReference type="KEGG" id="slan:GV829_13860"/>
<keyword evidence="1" id="KW-0472">Membrane</keyword>
<reference evidence="2 3" key="1">
    <citation type="submission" date="2020-01" db="EMBL/GenBank/DDBJ databases">
        <title>Sphingomonas sp. strain CSW-10.</title>
        <authorList>
            <person name="Chen W.-M."/>
        </authorList>
    </citation>
    <scope>NUCLEOTIDE SEQUENCE [LARGE SCALE GENOMIC DNA]</scope>
    <source>
        <strain evidence="2 3">CSW-10</strain>
    </source>
</reference>
<name>A0A6M4AZL2_9SPHN</name>
<dbReference type="Pfam" id="PF09608">
    <property type="entry name" value="Alph_Pro_TM"/>
    <property type="match status" value="1"/>
</dbReference>
<sequence length="245" mass="26834">MAASTSALPQSRDPVLVPDVSSRAIDIKYSFTGEELLLFGAIVYPDGRAPDERADIVVVIKGPTEAIRLREKQRIAGIWVNAQSVRFATAPGYYAIAASRPINQMMDERTAAIYELGLENLSLSPANFENEQQLRTFERGLIDLQRRRTLYAENFGSVEISNGVLYRAALAIPAQVPVGRYTAETYLVSKGRVLAVAAREIDIRKTGFDRFVADAAENYGILYGLAAVALSLGLGLGAGYVFRQR</sequence>
<dbReference type="Proteomes" id="UP000503018">
    <property type="component" value="Chromosome"/>
</dbReference>
<organism evidence="2 3">
    <name type="scientific">Sphingomonas lacunae</name>
    <dbReference type="NCBI Taxonomy" id="2698828"/>
    <lineage>
        <taxon>Bacteria</taxon>
        <taxon>Pseudomonadati</taxon>
        <taxon>Pseudomonadota</taxon>
        <taxon>Alphaproteobacteria</taxon>
        <taxon>Sphingomonadales</taxon>
        <taxon>Sphingomonadaceae</taxon>
        <taxon>Sphingomonas</taxon>
    </lineage>
</organism>
<protein>
    <submittedName>
        <fullName evidence="2">TIGR02186 family protein</fullName>
    </submittedName>
</protein>
<proteinExistence type="predicted"/>
<dbReference type="AlphaFoldDB" id="A0A6M4AZL2"/>
<dbReference type="InterPro" id="IPR019088">
    <property type="entry name" value="CHP02186-rel_TM"/>
</dbReference>
<dbReference type="EMBL" id="CP053015">
    <property type="protein sequence ID" value="QJQ33802.1"/>
    <property type="molecule type" value="Genomic_DNA"/>
</dbReference>
<evidence type="ECO:0000256" key="1">
    <source>
        <dbReference type="SAM" id="Phobius"/>
    </source>
</evidence>
<evidence type="ECO:0000313" key="3">
    <source>
        <dbReference type="Proteomes" id="UP000503018"/>
    </source>
</evidence>
<accession>A0A6M4AZL2</accession>
<feature type="transmembrane region" description="Helical" evidence="1">
    <location>
        <begin position="220"/>
        <end position="242"/>
    </location>
</feature>
<evidence type="ECO:0000313" key="2">
    <source>
        <dbReference type="EMBL" id="QJQ33802.1"/>
    </source>
</evidence>
<keyword evidence="3" id="KW-1185">Reference proteome</keyword>
<keyword evidence="1" id="KW-0812">Transmembrane</keyword>
<gene>
    <name evidence="2" type="ORF">GV829_13860</name>
</gene>
<keyword evidence="1" id="KW-1133">Transmembrane helix</keyword>